<dbReference type="AlphaFoldDB" id="A0AAV0B8G5"/>
<proteinExistence type="predicted"/>
<comment type="caution">
    <text evidence="2">The sequence shown here is derived from an EMBL/GenBank/DDBJ whole genome shotgun (WGS) entry which is preliminary data.</text>
</comment>
<keyword evidence="3" id="KW-1185">Reference proteome</keyword>
<sequence>MRKLRWGSEKKEKKLGQKDKEDDQEEMSFDHTSWVAYKDANKAFANFVHQEIEDSSSKGLRCLEEISMLWKLSNGYTIQSAQEDPRDTQSQQRSSWRNFKDENLSSSEVKAENVSEEGH</sequence>
<feature type="compositionally biased region" description="Polar residues" evidence="1">
    <location>
        <begin position="79"/>
        <end position="97"/>
    </location>
</feature>
<protein>
    <submittedName>
        <fullName evidence="2">Uncharacterized protein</fullName>
    </submittedName>
</protein>
<dbReference type="Proteomes" id="UP001153365">
    <property type="component" value="Unassembled WGS sequence"/>
</dbReference>
<evidence type="ECO:0000256" key="1">
    <source>
        <dbReference type="SAM" id="MobiDB-lite"/>
    </source>
</evidence>
<dbReference type="EMBL" id="CALTRL010003868">
    <property type="protein sequence ID" value="CAH7682123.1"/>
    <property type="molecule type" value="Genomic_DNA"/>
</dbReference>
<accession>A0AAV0B8G5</accession>
<gene>
    <name evidence="2" type="ORF">PPACK8108_LOCUS14844</name>
</gene>
<name>A0AAV0B8G5_PHAPC</name>
<feature type="region of interest" description="Disordered" evidence="1">
    <location>
        <begin position="79"/>
        <end position="119"/>
    </location>
</feature>
<feature type="compositionally biased region" description="Basic and acidic residues" evidence="1">
    <location>
        <begin position="1"/>
        <end position="21"/>
    </location>
</feature>
<organism evidence="2 3">
    <name type="scientific">Phakopsora pachyrhizi</name>
    <name type="common">Asian soybean rust disease fungus</name>
    <dbReference type="NCBI Taxonomy" id="170000"/>
    <lineage>
        <taxon>Eukaryota</taxon>
        <taxon>Fungi</taxon>
        <taxon>Dikarya</taxon>
        <taxon>Basidiomycota</taxon>
        <taxon>Pucciniomycotina</taxon>
        <taxon>Pucciniomycetes</taxon>
        <taxon>Pucciniales</taxon>
        <taxon>Phakopsoraceae</taxon>
        <taxon>Phakopsora</taxon>
    </lineage>
</organism>
<feature type="region of interest" description="Disordered" evidence="1">
    <location>
        <begin position="1"/>
        <end position="28"/>
    </location>
</feature>
<evidence type="ECO:0000313" key="2">
    <source>
        <dbReference type="EMBL" id="CAH7682123.1"/>
    </source>
</evidence>
<feature type="compositionally biased region" description="Basic and acidic residues" evidence="1">
    <location>
        <begin position="98"/>
        <end position="119"/>
    </location>
</feature>
<reference evidence="2" key="1">
    <citation type="submission" date="2022-06" db="EMBL/GenBank/DDBJ databases">
        <authorList>
            <consortium name="SYNGENTA / RWTH Aachen University"/>
        </authorList>
    </citation>
    <scope>NUCLEOTIDE SEQUENCE</scope>
</reference>
<evidence type="ECO:0000313" key="3">
    <source>
        <dbReference type="Proteomes" id="UP001153365"/>
    </source>
</evidence>